<protein>
    <submittedName>
        <fullName evidence="1">793_t:CDS:1</fullName>
    </submittedName>
</protein>
<feature type="non-terminal residue" evidence="1">
    <location>
        <position position="1"/>
    </location>
</feature>
<reference evidence="1" key="1">
    <citation type="submission" date="2021-06" db="EMBL/GenBank/DDBJ databases">
        <authorList>
            <person name="Kallberg Y."/>
            <person name="Tangrot J."/>
            <person name="Rosling A."/>
        </authorList>
    </citation>
    <scope>NUCLEOTIDE SEQUENCE</scope>
    <source>
        <strain evidence="1">IL203A</strain>
    </source>
</reference>
<evidence type="ECO:0000313" key="2">
    <source>
        <dbReference type="Proteomes" id="UP000789702"/>
    </source>
</evidence>
<accession>A0ACA9M2Y6</accession>
<sequence length="400" mass="45978">YGEIFSLYVFGKIITIVGKETSLEVFSNHQNFNFLKAVFDTLPLGLLLGRPHSFFDKIAKVVRDELSNDLGQYTRRIQVALNKSINKFIGECKGKQLLMQIVAIPMASIIVGEDLANDEELINSFANLTRDIIPALSLPPFLNFIHPSLHTNFFVQAITDRIIQVIKQCEHKKRDFGSTCEPPANILQLFINLSEKDGIVDVEEVTDYIIDIIFAAIHTTSQAISNVLYEYGARHEYWKELLEENNRISHEVKDEYLSIQEVNKMVRLDSFIRETLRFWQPIVGLEHKTLNDFYTFSNGRNVYMYTAEIHDTDPNTNTFDGFQYVEKNFRATKTGREYILFGLGRHACPGRFFAVHTIKIALYLLIRKYKIVTESKNVVRPVFAGSFILPNSEGLIFENL</sequence>
<evidence type="ECO:0000313" key="1">
    <source>
        <dbReference type="EMBL" id="CAG8565208.1"/>
    </source>
</evidence>
<keyword evidence="2" id="KW-1185">Reference proteome</keyword>
<dbReference type="Proteomes" id="UP000789702">
    <property type="component" value="Unassembled WGS sequence"/>
</dbReference>
<name>A0ACA9M2Y6_9GLOM</name>
<proteinExistence type="predicted"/>
<organism evidence="1 2">
    <name type="scientific">Dentiscutata heterogama</name>
    <dbReference type="NCBI Taxonomy" id="1316150"/>
    <lineage>
        <taxon>Eukaryota</taxon>
        <taxon>Fungi</taxon>
        <taxon>Fungi incertae sedis</taxon>
        <taxon>Mucoromycota</taxon>
        <taxon>Glomeromycotina</taxon>
        <taxon>Glomeromycetes</taxon>
        <taxon>Diversisporales</taxon>
        <taxon>Gigasporaceae</taxon>
        <taxon>Dentiscutata</taxon>
    </lineage>
</organism>
<comment type="caution">
    <text evidence="1">The sequence shown here is derived from an EMBL/GenBank/DDBJ whole genome shotgun (WGS) entry which is preliminary data.</text>
</comment>
<dbReference type="EMBL" id="CAJVPU010006840">
    <property type="protein sequence ID" value="CAG8565208.1"/>
    <property type="molecule type" value="Genomic_DNA"/>
</dbReference>
<gene>
    <name evidence="1" type="ORF">DHETER_LOCUS5820</name>
</gene>